<feature type="compositionally biased region" description="Basic residues" evidence="1">
    <location>
        <begin position="88"/>
        <end position="103"/>
    </location>
</feature>
<organism evidence="2 3">
    <name type="scientific">Mikania micrantha</name>
    <name type="common">bitter vine</name>
    <dbReference type="NCBI Taxonomy" id="192012"/>
    <lineage>
        <taxon>Eukaryota</taxon>
        <taxon>Viridiplantae</taxon>
        <taxon>Streptophyta</taxon>
        <taxon>Embryophyta</taxon>
        <taxon>Tracheophyta</taxon>
        <taxon>Spermatophyta</taxon>
        <taxon>Magnoliopsida</taxon>
        <taxon>eudicotyledons</taxon>
        <taxon>Gunneridae</taxon>
        <taxon>Pentapetalae</taxon>
        <taxon>asterids</taxon>
        <taxon>campanulids</taxon>
        <taxon>Asterales</taxon>
        <taxon>Asteraceae</taxon>
        <taxon>Asteroideae</taxon>
        <taxon>Heliantheae alliance</taxon>
        <taxon>Eupatorieae</taxon>
        <taxon>Mikania</taxon>
    </lineage>
</organism>
<dbReference type="EMBL" id="SZYD01000003">
    <property type="protein sequence ID" value="KAD6795622.1"/>
    <property type="molecule type" value="Genomic_DNA"/>
</dbReference>
<evidence type="ECO:0000313" key="3">
    <source>
        <dbReference type="Proteomes" id="UP000326396"/>
    </source>
</evidence>
<sequence>MCTTASVIVSFCTWTKLPPYPPNNNGNKENNNNQMSTSRSIEILKAVAVRGGVVSRTVEDGGVMRLKLVIKRRDLEQVINNKREHCKATKNRRSKGNNHRKLSRSLASKSLKAPVDADGTVKMKGVVSGQVNVNSSGSQWRPALQSIPEEF</sequence>
<dbReference type="OrthoDB" id="1304043at2759"/>
<proteinExistence type="predicted"/>
<dbReference type="AlphaFoldDB" id="A0A5N6PPV9"/>
<reference evidence="2 3" key="1">
    <citation type="submission" date="2019-05" db="EMBL/GenBank/DDBJ databases">
        <title>Mikania micrantha, genome provides insights into the molecular mechanism of rapid growth.</title>
        <authorList>
            <person name="Liu B."/>
        </authorList>
    </citation>
    <scope>NUCLEOTIDE SEQUENCE [LARGE SCALE GENOMIC DNA]</scope>
    <source>
        <strain evidence="2">NLD-2019</strain>
        <tissue evidence="2">Leaf</tissue>
    </source>
</reference>
<feature type="region of interest" description="Disordered" evidence="1">
    <location>
        <begin position="83"/>
        <end position="113"/>
    </location>
</feature>
<keyword evidence="3" id="KW-1185">Reference proteome</keyword>
<name>A0A5N6PPV9_9ASTR</name>
<protein>
    <submittedName>
        <fullName evidence="2">Uncharacterized protein</fullName>
    </submittedName>
</protein>
<comment type="caution">
    <text evidence="2">The sequence shown here is derived from an EMBL/GenBank/DDBJ whole genome shotgun (WGS) entry which is preliminary data.</text>
</comment>
<feature type="compositionally biased region" description="Low complexity" evidence="1">
    <location>
        <begin position="104"/>
        <end position="113"/>
    </location>
</feature>
<dbReference type="Proteomes" id="UP000326396">
    <property type="component" value="Linkage Group LG11"/>
</dbReference>
<gene>
    <name evidence="2" type="ORF">E3N88_06518</name>
</gene>
<evidence type="ECO:0000256" key="1">
    <source>
        <dbReference type="SAM" id="MobiDB-lite"/>
    </source>
</evidence>
<accession>A0A5N6PPV9</accession>
<evidence type="ECO:0000313" key="2">
    <source>
        <dbReference type="EMBL" id="KAD6795622.1"/>
    </source>
</evidence>